<dbReference type="EMBL" id="QGKW02002005">
    <property type="protein sequence ID" value="KAF2543740.1"/>
    <property type="molecule type" value="Genomic_DNA"/>
</dbReference>
<name>A0A8S9GDB6_BRACR</name>
<reference evidence="1" key="1">
    <citation type="submission" date="2019-12" db="EMBL/GenBank/DDBJ databases">
        <title>Genome sequencing and annotation of Brassica cretica.</title>
        <authorList>
            <person name="Studholme D.J."/>
            <person name="Sarris P.F."/>
        </authorList>
    </citation>
    <scope>NUCLEOTIDE SEQUENCE</scope>
    <source>
        <strain evidence="1">PFS-001/15</strain>
        <tissue evidence="1">Leaf</tissue>
    </source>
</reference>
<evidence type="ECO:0000313" key="1">
    <source>
        <dbReference type="EMBL" id="KAF2543740.1"/>
    </source>
</evidence>
<organism evidence="1 2">
    <name type="scientific">Brassica cretica</name>
    <name type="common">Mustard</name>
    <dbReference type="NCBI Taxonomy" id="69181"/>
    <lineage>
        <taxon>Eukaryota</taxon>
        <taxon>Viridiplantae</taxon>
        <taxon>Streptophyta</taxon>
        <taxon>Embryophyta</taxon>
        <taxon>Tracheophyta</taxon>
        <taxon>Spermatophyta</taxon>
        <taxon>Magnoliopsida</taxon>
        <taxon>eudicotyledons</taxon>
        <taxon>Gunneridae</taxon>
        <taxon>Pentapetalae</taxon>
        <taxon>rosids</taxon>
        <taxon>malvids</taxon>
        <taxon>Brassicales</taxon>
        <taxon>Brassicaceae</taxon>
        <taxon>Brassiceae</taxon>
        <taxon>Brassica</taxon>
    </lineage>
</organism>
<protein>
    <submittedName>
        <fullName evidence="1">Uncharacterized protein</fullName>
    </submittedName>
</protein>
<evidence type="ECO:0000313" key="2">
    <source>
        <dbReference type="Proteomes" id="UP000712281"/>
    </source>
</evidence>
<dbReference type="Proteomes" id="UP000712281">
    <property type="component" value="Unassembled WGS sequence"/>
</dbReference>
<accession>A0A8S9GDB6</accession>
<dbReference type="AlphaFoldDB" id="A0A8S9GDB6"/>
<comment type="caution">
    <text evidence="1">The sequence shown here is derived from an EMBL/GenBank/DDBJ whole genome shotgun (WGS) entry which is preliminary data.</text>
</comment>
<sequence>MVLTTKETYIAFAITFFGIETGSYLSQIHNHHCLNIISEGGFRRRVKLEVGLPARGDVWCSGVGPSDGFFVLSSLSQMVQAGGALSTGFELSGCKRVWSLSSQCRDAFFDRLGPLLFLAGIALFGDTTSLAQKIPCGFSVVGAREEVRSWSCQPRLSFLVAARMEQDVCNELFFDESDHKEQIIGEAKITGFCLS</sequence>
<proteinExistence type="predicted"/>
<gene>
    <name evidence="1" type="ORF">F2Q68_00032249</name>
</gene>